<dbReference type="EMBL" id="AP011177">
    <property type="protein sequence ID" value="BAJ03785.1"/>
    <property type="molecule type" value="Genomic_DNA"/>
</dbReference>
<evidence type="ECO:0000256" key="1">
    <source>
        <dbReference type="ARBA" id="ARBA00001946"/>
    </source>
</evidence>
<feature type="transmembrane region" description="Helical" evidence="5">
    <location>
        <begin position="189"/>
        <end position="207"/>
    </location>
</feature>
<dbReference type="EC" id="2.7.7.65" evidence="2"/>
<feature type="transmembrane region" description="Helical" evidence="5">
    <location>
        <begin position="338"/>
        <end position="358"/>
    </location>
</feature>
<dbReference type="InterPro" id="IPR043128">
    <property type="entry name" value="Rev_trsase/Diguanyl_cyclase"/>
</dbReference>
<dbReference type="KEGG" id="svo:SVI_3814"/>
<proteinExistence type="predicted"/>
<evidence type="ECO:0000313" key="8">
    <source>
        <dbReference type="EMBL" id="BAJ03785.1"/>
    </source>
</evidence>
<feature type="transmembrane region" description="Helical" evidence="5">
    <location>
        <begin position="214"/>
        <end position="237"/>
    </location>
</feature>
<evidence type="ECO:0000256" key="2">
    <source>
        <dbReference type="ARBA" id="ARBA00012528"/>
    </source>
</evidence>
<keyword evidence="5" id="KW-1133">Transmembrane helix</keyword>
<dbReference type="InterPro" id="IPR050469">
    <property type="entry name" value="Diguanylate_Cyclase"/>
</dbReference>
<feature type="coiled-coil region" evidence="4">
    <location>
        <begin position="425"/>
        <end position="459"/>
    </location>
</feature>
<dbReference type="Pfam" id="PF00990">
    <property type="entry name" value="GGDEF"/>
    <property type="match status" value="1"/>
</dbReference>
<dbReference type="NCBIfam" id="TIGR00254">
    <property type="entry name" value="GGDEF"/>
    <property type="match status" value="1"/>
</dbReference>
<dbReference type="Pfam" id="PF07696">
    <property type="entry name" value="7TMR-DISMED2"/>
    <property type="match status" value="1"/>
</dbReference>
<reference evidence="9" key="1">
    <citation type="journal article" date="2010" name="Mol. Biosyst.">
        <title>Complete genome sequence and comparative analysis of Shewanella violacea, a psychrophilic and piezophilic bacterium from deep sea floor sediments.</title>
        <authorList>
            <person name="Aono E."/>
            <person name="Baba T."/>
            <person name="Ara T."/>
            <person name="Nishi T."/>
            <person name="Nakamichi T."/>
            <person name="Inamoto E."/>
            <person name="Toyonaga H."/>
            <person name="Hasegawa M."/>
            <person name="Takai Y."/>
            <person name="Okumura Y."/>
            <person name="Baba M."/>
            <person name="Tomita M."/>
            <person name="Kato C."/>
            <person name="Oshima T."/>
            <person name="Nakasone K."/>
            <person name="Mori H."/>
        </authorList>
    </citation>
    <scope>NUCLEOTIDE SEQUENCE [LARGE SCALE GENOMIC DNA]</scope>
    <source>
        <strain evidence="9">JCM 10179 / CIP 106290 / LMG 19151 / DSS12</strain>
    </source>
</reference>
<feature type="chain" id="PRO_5003067616" description="diguanylate cyclase" evidence="6">
    <location>
        <begin position="25"/>
        <end position="624"/>
    </location>
</feature>
<feature type="transmembrane region" description="Helical" evidence="5">
    <location>
        <begin position="306"/>
        <end position="326"/>
    </location>
</feature>
<feature type="transmembrane region" description="Helical" evidence="5">
    <location>
        <begin position="370"/>
        <end position="389"/>
    </location>
</feature>
<dbReference type="eggNOG" id="COG3706">
    <property type="taxonomic scope" value="Bacteria"/>
</dbReference>
<dbReference type="InterPro" id="IPR011622">
    <property type="entry name" value="7TMR_DISM_rcpt_extracell_dom2"/>
</dbReference>
<sequence length="624" mass="70394">MDPMKHLSFIFICFALLFSFHARAETILAVGDEGIALELAPWLYYAPAKKAGNIDAVKKLDARHWQRLTPTYNNRIGVAAFWVKFSIYNPKRHQIDRILSLANPHIDLASLYHVVNGEVIDRIIMGDSLPFTESLIINNNFIYTFQLEPNVLHTFYLKIETQGSASLPLSLSSPNSFAKDVETSSLSNGFQLGALTAIGLFSLFIAITSGSFSYSYYAGYVLSVTLLVATLHGYAFRFIWPQWPLLQQYMIPFLIPMAIFFALLFTEKILQLKHHNLPMLRLCRYGAGFSILLALLAPFLNYSLSLYVNIITVLVVTTLMMVMALIQAFKGHKLAKLYTLAWSGMLVGSFVTSAMYLGLVDLPISHLTPLMLGLLFEIIFMAAVLAIRYNDERKAKLKTQQEAAIQAQRSREAWEHAQRVEARSNEKLESMVQERTLELEIALRELNEANQKLTEQATVDSLTGVKNRAAFDKRLLAEGRLSRRQQTPMALLMLDIDRFKSINDNYGHLAGDQALRLIAQTLKEQLKRPGDLVSRYGGEEFAIILPNTGEEGAMQVAELIRQTISELPISWKKHSIPLTISIGVSAEIIERDQDPTKLLEQADKALYRAKNEGRNRVMVYSQPL</sequence>
<dbReference type="GO" id="GO:1902201">
    <property type="term" value="P:negative regulation of bacterial-type flagellum-dependent cell motility"/>
    <property type="evidence" value="ECO:0007669"/>
    <property type="project" value="TreeGrafter"/>
</dbReference>
<dbReference type="InterPro" id="IPR011623">
    <property type="entry name" value="7TMR_DISM_rcpt_extracell_dom1"/>
</dbReference>
<feature type="domain" description="GGDEF" evidence="7">
    <location>
        <begin position="487"/>
        <end position="622"/>
    </location>
</feature>
<name>D4ZCP0_SHEVD</name>
<dbReference type="PANTHER" id="PTHR45138:SF9">
    <property type="entry name" value="DIGUANYLATE CYCLASE DGCM-RELATED"/>
    <property type="match status" value="1"/>
</dbReference>
<keyword evidence="6" id="KW-0732">Signal</keyword>
<feature type="transmembrane region" description="Helical" evidence="5">
    <location>
        <begin position="282"/>
        <end position="300"/>
    </location>
</feature>
<dbReference type="Proteomes" id="UP000002350">
    <property type="component" value="Chromosome"/>
</dbReference>
<evidence type="ECO:0000259" key="7">
    <source>
        <dbReference type="PROSITE" id="PS50887"/>
    </source>
</evidence>
<dbReference type="CDD" id="cd01949">
    <property type="entry name" value="GGDEF"/>
    <property type="match status" value="1"/>
</dbReference>
<accession>D4ZCP0</accession>
<keyword evidence="5" id="KW-0472">Membrane</keyword>
<evidence type="ECO:0000256" key="5">
    <source>
        <dbReference type="SAM" id="Phobius"/>
    </source>
</evidence>
<dbReference type="HOGENOM" id="CLU_000445_105_4_6"/>
<dbReference type="SUPFAM" id="SSF55073">
    <property type="entry name" value="Nucleotide cyclase"/>
    <property type="match status" value="1"/>
</dbReference>
<keyword evidence="9" id="KW-1185">Reference proteome</keyword>
<dbReference type="STRING" id="637905.SVI_3814"/>
<dbReference type="Pfam" id="PF07695">
    <property type="entry name" value="7TMR-DISM_7TM"/>
    <property type="match status" value="1"/>
</dbReference>
<evidence type="ECO:0000256" key="6">
    <source>
        <dbReference type="SAM" id="SignalP"/>
    </source>
</evidence>
<dbReference type="PROSITE" id="PS50887">
    <property type="entry name" value="GGDEF"/>
    <property type="match status" value="1"/>
</dbReference>
<dbReference type="FunFam" id="3.30.70.270:FF:000001">
    <property type="entry name" value="Diguanylate cyclase domain protein"/>
    <property type="match status" value="1"/>
</dbReference>
<feature type="signal peptide" evidence="6">
    <location>
        <begin position="1"/>
        <end position="24"/>
    </location>
</feature>
<organism evidence="8 9">
    <name type="scientific">Shewanella violacea (strain JCM 10179 / CIP 106290 / LMG 19151 / DSS12)</name>
    <dbReference type="NCBI Taxonomy" id="637905"/>
    <lineage>
        <taxon>Bacteria</taxon>
        <taxon>Pseudomonadati</taxon>
        <taxon>Pseudomonadota</taxon>
        <taxon>Gammaproteobacteria</taxon>
        <taxon>Alteromonadales</taxon>
        <taxon>Shewanellaceae</taxon>
        <taxon>Shewanella</taxon>
    </lineage>
</organism>
<dbReference type="AlphaFoldDB" id="D4ZCP0"/>
<feature type="transmembrane region" description="Helical" evidence="5">
    <location>
        <begin position="249"/>
        <end position="270"/>
    </location>
</feature>
<evidence type="ECO:0000256" key="4">
    <source>
        <dbReference type="SAM" id="Coils"/>
    </source>
</evidence>
<comment type="cofactor">
    <cofactor evidence="1">
        <name>Mg(2+)</name>
        <dbReference type="ChEBI" id="CHEBI:18420"/>
    </cofactor>
</comment>
<dbReference type="SMART" id="SM00267">
    <property type="entry name" value="GGDEF"/>
    <property type="match status" value="1"/>
</dbReference>
<dbReference type="Gene3D" id="2.60.40.2380">
    <property type="match status" value="1"/>
</dbReference>
<comment type="catalytic activity">
    <reaction evidence="3">
        <text>2 GTP = 3',3'-c-di-GMP + 2 diphosphate</text>
        <dbReference type="Rhea" id="RHEA:24898"/>
        <dbReference type="ChEBI" id="CHEBI:33019"/>
        <dbReference type="ChEBI" id="CHEBI:37565"/>
        <dbReference type="ChEBI" id="CHEBI:58805"/>
        <dbReference type="EC" id="2.7.7.65"/>
    </reaction>
</comment>
<dbReference type="InterPro" id="IPR029787">
    <property type="entry name" value="Nucleotide_cyclase"/>
</dbReference>
<dbReference type="GO" id="GO:0043709">
    <property type="term" value="P:cell adhesion involved in single-species biofilm formation"/>
    <property type="evidence" value="ECO:0007669"/>
    <property type="project" value="TreeGrafter"/>
</dbReference>
<evidence type="ECO:0000256" key="3">
    <source>
        <dbReference type="ARBA" id="ARBA00034247"/>
    </source>
</evidence>
<keyword evidence="4" id="KW-0175">Coiled coil</keyword>
<dbReference type="GO" id="GO:0005886">
    <property type="term" value="C:plasma membrane"/>
    <property type="evidence" value="ECO:0007669"/>
    <property type="project" value="TreeGrafter"/>
</dbReference>
<keyword evidence="5" id="KW-0812">Transmembrane</keyword>
<evidence type="ECO:0000313" key="9">
    <source>
        <dbReference type="Proteomes" id="UP000002350"/>
    </source>
</evidence>
<dbReference type="InterPro" id="IPR000160">
    <property type="entry name" value="GGDEF_dom"/>
</dbReference>
<dbReference type="GO" id="GO:0052621">
    <property type="term" value="F:diguanylate cyclase activity"/>
    <property type="evidence" value="ECO:0007669"/>
    <property type="project" value="UniProtKB-EC"/>
</dbReference>
<gene>
    <name evidence="8" type="ordered locus">SVI_3814</name>
</gene>
<dbReference type="PANTHER" id="PTHR45138">
    <property type="entry name" value="REGULATORY COMPONENTS OF SENSORY TRANSDUCTION SYSTEM"/>
    <property type="match status" value="1"/>
</dbReference>
<protein>
    <recommendedName>
        <fullName evidence="2">diguanylate cyclase</fullName>
        <ecNumber evidence="2">2.7.7.65</ecNumber>
    </recommendedName>
</protein>
<dbReference type="Gene3D" id="3.30.70.270">
    <property type="match status" value="1"/>
</dbReference>